<organism evidence="2 3">
    <name type="scientific">Thalassiosira oceanica</name>
    <name type="common">Marine diatom</name>
    <dbReference type="NCBI Taxonomy" id="159749"/>
    <lineage>
        <taxon>Eukaryota</taxon>
        <taxon>Sar</taxon>
        <taxon>Stramenopiles</taxon>
        <taxon>Ochrophyta</taxon>
        <taxon>Bacillariophyta</taxon>
        <taxon>Coscinodiscophyceae</taxon>
        <taxon>Thalassiosirophycidae</taxon>
        <taxon>Thalassiosirales</taxon>
        <taxon>Thalassiosiraceae</taxon>
        <taxon>Thalassiosira</taxon>
    </lineage>
</organism>
<accession>K0SFE5</accession>
<proteinExistence type="predicted"/>
<dbReference type="EMBL" id="AGNL01022569">
    <property type="protein sequence ID" value="EJK59651.1"/>
    <property type="molecule type" value="Genomic_DNA"/>
</dbReference>
<protein>
    <submittedName>
        <fullName evidence="2">Uncharacterized protein</fullName>
    </submittedName>
</protein>
<dbReference type="Proteomes" id="UP000266841">
    <property type="component" value="Unassembled WGS sequence"/>
</dbReference>
<feature type="region of interest" description="Disordered" evidence="1">
    <location>
        <begin position="100"/>
        <end position="146"/>
    </location>
</feature>
<keyword evidence="3" id="KW-1185">Reference proteome</keyword>
<evidence type="ECO:0000313" key="3">
    <source>
        <dbReference type="Proteomes" id="UP000266841"/>
    </source>
</evidence>
<name>K0SFE5_THAOC</name>
<sequence>MNPSNYGDSRFTPWQPFGRRNGNLLSDSGRKERRGMPGQYSNMWNVRANDSCSSTVKFQPFPSTNDEENKISTPIHHGNDNKQSGFLGYCGLMYNEAPKKTAYPSYKDEEEEEEDEEEDKAQHVGEYPEQFLGPVEDAASRGDQGD</sequence>
<reference evidence="2 3" key="1">
    <citation type="journal article" date="2012" name="Genome Biol.">
        <title>Genome and low-iron response of an oceanic diatom adapted to chronic iron limitation.</title>
        <authorList>
            <person name="Lommer M."/>
            <person name="Specht M."/>
            <person name="Roy A.S."/>
            <person name="Kraemer L."/>
            <person name="Andreson R."/>
            <person name="Gutowska M.A."/>
            <person name="Wolf J."/>
            <person name="Bergner S.V."/>
            <person name="Schilhabel M.B."/>
            <person name="Klostermeier U.C."/>
            <person name="Beiko R.G."/>
            <person name="Rosenstiel P."/>
            <person name="Hippler M."/>
            <person name="Laroche J."/>
        </authorList>
    </citation>
    <scope>NUCLEOTIDE SEQUENCE [LARGE SCALE GENOMIC DNA]</scope>
    <source>
        <strain evidence="2 3">CCMP1005</strain>
    </source>
</reference>
<feature type="region of interest" description="Disordered" evidence="1">
    <location>
        <begin position="55"/>
        <end position="82"/>
    </location>
</feature>
<feature type="compositionally biased region" description="Acidic residues" evidence="1">
    <location>
        <begin position="108"/>
        <end position="119"/>
    </location>
</feature>
<evidence type="ECO:0000256" key="1">
    <source>
        <dbReference type="SAM" id="MobiDB-lite"/>
    </source>
</evidence>
<feature type="region of interest" description="Disordered" evidence="1">
    <location>
        <begin position="1"/>
        <end position="43"/>
    </location>
</feature>
<evidence type="ECO:0000313" key="2">
    <source>
        <dbReference type="EMBL" id="EJK59651.1"/>
    </source>
</evidence>
<comment type="caution">
    <text evidence="2">The sequence shown here is derived from an EMBL/GenBank/DDBJ whole genome shotgun (WGS) entry which is preliminary data.</text>
</comment>
<feature type="compositionally biased region" description="Polar residues" evidence="1">
    <location>
        <begin position="55"/>
        <end position="64"/>
    </location>
</feature>
<gene>
    <name evidence="2" type="ORF">THAOC_20093</name>
</gene>
<dbReference type="AlphaFoldDB" id="K0SFE5"/>